<evidence type="ECO:0000313" key="2">
    <source>
        <dbReference type="EMBL" id="KAA1111278.1"/>
    </source>
</evidence>
<comment type="caution">
    <text evidence="2">The sequence shown here is derived from an EMBL/GenBank/DDBJ whole genome shotgun (WGS) entry which is preliminary data.</text>
</comment>
<dbReference type="EMBL" id="VSWC01000019">
    <property type="protein sequence ID" value="KAA1111278.1"/>
    <property type="molecule type" value="Genomic_DNA"/>
</dbReference>
<name>A0A5B0QDH0_PUCGR</name>
<sequence length="161" mass="17960">MAMLGSDAPKKIEVFCEAEWPGSPADHNGIQRNNYLQSPSAPKNRRITSVAQNIGLQIRLVPLCRLDSGSEKLVIRGGNESQTRPDCRDGQRAEPISPPSAAHEECPSSSQDYKDRLFGLQIRTHSTHHINSVSETSLYIDFKQETSFTLNDLSNRKKDLI</sequence>
<dbReference type="Proteomes" id="UP000324748">
    <property type="component" value="Unassembled WGS sequence"/>
</dbReference>
<reference evidence="2 3" key="1">
    <citation type="submission" date="2019-05" db="EMBL/GenBank/DDBJ databases">
        <title>Emergence of the Ug99 lineage of the wheat stem rust pathogen through somatic hybridization.</title>
        <authorList>
            <person name="Li F."/>
            <person name="Upadhyaya N.M."/>
            <person name="Sperschneider J."/>
            <person name="Matny O."/>
            <person name="Nguyen-Phuc H."/>
            <person name="Mago R."/>
            <person name="Raley C."/>
            <person name="Miller M.E."/>
            <person name="Silverstein K.A.T."/>
            <person name="Henningsen E."/>
            <person name="Hirsch C.D."/>
            <person name="Visser B."/>
            <person name="Pretorius Z.A."/>
            <person name="Steffenson B.J."/>
            <person name="Schwessinger B."/>
            <person name="Dodds P.N."/>
            <person name="Figueroa M."/>
        </authorList>
    </citation>
    <scope>NUCLEOTIDE SEQUENCE [LARGE SCALE GENOMIC DNA]</scope>
    <source>
        <strain evidence="2">21-0</strain>
    </source>
</reference>
<proteinExistence type="predicted"/>
<evidence type="ECO:0000313" key="3">
    <source>
        <dbReference type="Proteomes" id="UP000324748"/>
    </source>
</evidence>
<protein>
    <submittedName>
        <fullName evidence="2">Uncharacterized protein</fullName>
    </submittedName>
</protein>
<dbReference type="AlphaFoldDB" id="A0A5B0QDH0"/>
<evidence type="ECO:0000256" key="1">
    <source>
        <dbReference type="SAM" id="MobiDB-lite"/>
    </source>
</evidence>
<feature type="region of interest" description="Disordered" evidence="1">
    <location>
        <begin position="76"/>
        <end position="110"/>
    </location>
</feature>
<accession>A0A5B0QDH0</accession>
<keyword evidence="3" id="KW-1185">Reference proteome</keyword>
<organism evidence="2 3">
    <name type="scientific">Puccinia graminis f. sp. tritici</name>
    <dbReference type="NCBI Taxonomy" id="56615"/>
    <lineage>
        <taxon>Eukaryota</taxon>
        <taxon>Fungi</taxon>
        <taxon>Dikarya</taxon>
        <taxon>Basidiomycota</taxon>
        <taxon>Pucciniomycotina</taxon>
        <taxon>Pucciniomycetes</taxon>
        <taxon>Pucciniales</taxon>
        <taxon>Pucciniaceae</taxon>
        <taxon>Puccinia</taxon>
    </lineage>
</organism>
<gene>
    <name evidence="2" type="ORF">PGT21_000724</name>
</gene>
<feature type="compositionally biased region" description="Basic and acidic residues" evidence="1">
    <location>
        <begin position="83"/>
        <end position="92"/>
    </location>
</feature>